<organism evidence="4 5">
    <name type="scientific">Tepidamorphus gemmatus</name>
    <dbReference type="NCBI Taxonomy" id="747076"/>
    <lineage>
        <taxon>Bacteria</taxon>
        <taxon>Pseudomonadati</taxon>
        <taxon>Pseudomonadota</taxon>
        <taxon>Alphaproteobacteria</taxon>
        <taxon>Hyphomicrobiales</taxon>
        <taxon>Tepidamorphaceae</taxon>
        <taxon>Tepidamorphus</taxon>
    </lineage>
</organism>
<dbReference type="GO" id="GO:0016878">
    <property type="term" value="F:acid-thiol ligase activity"/>
    <property type="evidence" value="ECO:0007669"/>
    <property type="project" value="TreeGrafter"/>
</dbReference>
<dbReference type="GO" id="GO:0044550">
    <property type="term" value="P:secondary metabolite biosynthetic process"/>
    <property type="evidence" value="ECO:0007669"/>
    <property type="project" value="TreeGrafter"/>
</dbReference>
<dbReference type="Pfam" id="PF00501">
    <property type="entry name" value="AMP-binding"/>
    <property type="match status" value="1"/>
</dbReference>
<gene>
    <name evidence="4" type="ORF">EDC22_102219</name>
</gene>
<comment type="caution">
    <text evidence="4">The sequence shown here is derived from an EMBL/GenBank/DDBJ whole genome shotgun (WGS) entry which is preliminary data.</text>
</comment>
<dbReference type="InterPro" id="IPR025110">
    <property type="entry name" value="AMP-bd_C"/>
</dbReference>
<evidence type="ECO:0000259" key="2">
    <source>
        <dbReference type="Pfam" id="PF00501"/>
    </source>
</evidence>
<dbReference type="InterPro" id="IPR000873">
    <property type="entry name" value="AMP-dep_synth/lig_dom"/>
</dbReference>
<dbReference type="RefSeq" id="WP_132805309.1">
    <property type="nucleotide sequence ID" value="NZ_SMAK01000002.1"/>
</dbReference>
<evidence type="ECO:0000313" key="5">
    <source>
        <dbReference type="Proteomes" id="UP000295678"/>
    </source>
</evidence>
<keyword evidence="5" id="KW-1185">Reference proteome</keyword>
<dbReference type="SUPFAM" id="SSF56801">
    <property type="entry name" value="Acetyl-CoA synthetase-like"/>
    <property type="match status" value="1"/>
</dbReference>
<dbReference type="EMBL" id="SMAK01000002">
    <property type="protein sequence ID" value="TCT12534.1"/>
    <property type="molecule type" value="Genomic_DNA"/>
</dbReference>
<dbReference type="Pfam" id="PF13193">
    <property type="entry name" value="AMP-binding_C"/>
    <property type="match status" value="1"/>
</dbReference>
<protein>
    <submittedName>
        <fullName evidence="4">Acyl-coenzyme A synthetase/AMP-(Fatty) acid ligase</fullName>
    </submittedName>
</protein>
<keyword evidence="1 4" id="KW-0436">Ligase</keyword>
<evidence type="ECO:0000313" key="4">
    <source>
        <dbReference type="EMBL" id="TCT12534.1"/>
    </source>
</evidence>
<dbReference type="PANTHER" id="PTHR43352">
    <property type="entry name" value="ACETYL-COA SYNTHETASE"/>
    <property type="match status" value="1"/>
</dbReference>
<dbReference type="PANTHER" id="PTHR43352:SF1">
    <property type="entry name" value="ANTHRANILATE--COA LIGASE"/>
    <property type="match status" value="1"/>
</dbReference>
<dbReference type="InterPro" id="IPR042099">
    <property type="entry name" value="ANL_N_sf"/>
</dbReference>
<proteinExistence type="predicted"/>
<feature type="domain" description="AMP-binding enzyme C-terminal" evidence="3">
    <location>
        <begin position="430"/>
        <end position="505"/>
    </location>
</feature>
<sequence>MTGAITAEGWGGEPVPPRFNLAAHALMAARVTPEKTAFIVAHDAADPAADEIWSYSDLDLAVRRTASALTGLGLGRGDRVMLRLGNSSHCAVGFLAAAAIGAVPIPVSSQLTAAEIDFMAGDADVRLVICDPGLEVGPATRSRPMILASELAERARLAVPAPFADTAADDPGYLVYTSGTTRSPKGVLHAHRALWGRRPAYADWLGLGATDIVLHAGSLNWTYTLGVGLLDPLACGATGAIHAGHHDPAVWPKLIDRLGATIFAAVPSVYRQILKYCEMSSDSLPSLRHGVAAGETLRADLVEAWYTATGRWIYEAFGMSEISTYISMPPAGRPRPGTPGRPQRGRAVALLPPEDGVRPVAFGEAGVLAVHRSDPSLMIGYWNRPDENSFRGDWFVTGDLAVMDSDGYIHPCGRLDDVVKVMGYRVSPVEIEAALEAHPAVAEAAVVAVEARPGVSILRAFVVPAAGAMLDADSLSAFARTRLAAYKTPKDYMLVDALPRTANGKLQRARLRQLSP</sequence>
<evidence type="ECO:0000256" key="1">
    <source>
        <dbReference type="ARBA" id="ARBA00022598"/>
    </source>
</evidence>
<feature type="domain" description="AMP-dependent synthetase/ligase" evidence="2">
    <location>
        <begin position="28"/>
        <end position="382"/>
    </location>
</feature>
<dbReference type="Proteomes" id="UP000295678">
    <property type="component" value="Unassembled WGS sequence"/>
</dbReference>
<accession>A0A4R3MJD2</accession>
<dbReference type="Gene3D" id="3.40.50.12780">
    <property type="entry name" value="N-terminal domain of ligase-like"/>
    <property type="match status" value="1"/>
</dbReference>
<evidence type="ECO:0000259" key="3">
    <source>
        <dbReference type="Pfam" id="PF13193"/>
    </source>
</evidence>
<dbReference type="AlphaFoldDB" id="A0A4R3MJD2"/>
<dbReference type="Gene3D" id="3.30.300.30">
    <property type="match status" value="1"/>
</dbReference>
<dbReference type="OrthoDB" id="9803968at2"/>
<name>A0A4R3MJD2_9HYPH</name>
<dbReference type="InterPro" id="IPR045851">
    <property type="entry name" value="AMP-bd_C_sf"/>
</dbReference>
<reference evidence="4 5" key="1">
    <citation type="submission" date="2019-03" db="EMBL/GenBank/DDBJ databases">
        <title>Genomic Encyclopedia of Type Strains, Phase IV (KMG-IV): sequencing the most valuable type-strain genomes for metagenomic binning, comparative biology and taxonomic classification.</title>
        <authorList>
            <person name="Goeker M."/>
        </authorList>
    </citation>
    <scope>NUCLEOTIDE SEQUENCE [LARGE SCALE GENOMIC DNA]</scope>
    <source>
        <strain evidence="4 5">DSM 19345</strain>
    </source>
</reference>